<dbReference type="STRING" id="1434232.MAIT1_01877"/>
<dbReference type="Gene3D" id="3.10.20.30">
    <property type="match status" value="1"/>
</dbReference>
<dbReference type="OrthoDB" id="9800712at2"/>
<dbReference type="SUPFAM" id="SSF54285">
    <property type="entry name" value="MoaD/ThiS"/>
    <property type="match status" value="1"/>
</dbReference>
<gene>
    <name evidence="1" type="ORF">MAIT1_01877</name>
</gene>
<dbReference type="NCBIfam" id="TIGR01682">
    <property type="entry name" value="moaD"/>
    <property type="match status" value="1"/>
</dbReference>
<dbReference type="Pfam" id="PF02597">
    <property type="entry name" value="ThiS"/>
    <property type="match status" value="1"/>
</dbReference>
<evidence type="ECO:0000313" key="1">
    <source>
        <dbReference type="EMBL" id="OSM01832.1"/>
    </source>
</evidence>
<reference evidence="1 2" key="1">
    <citation type="journal article" date="2016" name="BMC Genomics">
        <title>Combined genomic and structural analyses of a cultured magnetotactic bacterium reveals its niche adaptation to a dynamic environment.</title>
        <authorList>
            <person name="Araujo A.C."/>
            <person name="Morillo V."/>
            <person name="Cypriano J."/>
            <person name="Teixeira L.C."/>
            <person name="Leao P."/>
            <person name="Lyra S."/>
            <person name="Almeida L.G."/>
            <person name="Bazylinski D.A."/>
            <person name="Vasconcellos A.T."/>
            <person name="Abreu F."/>
            <person name="Lins U."/>
        </authorList>
    </citation>
    <scope>NUCLEOTIDE SEQUENCE [LARGE SCALE GENOMIC DNA]</scope>
    <source>
        <strain evidence="1 2">IT-1</strain>
    </source>
</reference>
<dbReference type="AlphaFoldDB" id="A0A1Y2K1H6"/>
<evidence type="ECO:0000313" key="2">
    <source>
        <dbReference type="Proteomes" id="UP000194003"/>
    </source>
</evidence>
<organism evidence="1 2">
    <name type="scientific">Magnetofaba australis IT-1</name>
    <dbReference type="NCBI Taxonomy" id="1434232"/>
    <lineage>
        <taxon>Bacteria</taxon>
        <taxon>Pseudomonadati</taxon>
        <taxon>Pseudomonadota</taxon>
        <taxon>Magnetococcia</taxon>
        <taxon>Magnetococcales</taxon>
        <taxon>Magnetococcaceae</taxon>
        <taxon>Magnetofaba</taxon>
    </lineage>
</organism>
<sequence>MAKLLYFASVREAMGRGAEELPLPATVTDVASLRRHLGQLGAPYAEALTAPHLHVAVNQAHARDADPVGQSDEIAFFPPVSGG</sequence>
<dbReference type="Proteomes" id="UP000194003">
    <property type="component" value="Unassembled WGS sequence"/>
</dbReference>
<name>A0A1Y2K1H6_9PROT</name>
<protein>
    <submittedName>
        <fullName evidence="1">Putative molybdopterin converting factor subunit 1</fullName>
    </submittedName>
</protein>
<dbReference type="InterPro" id="IPR003749">
    <property type="entry name" value="ThiS/MoaD-like"/>
</dbReference>
<comment type="caution">
    <text evidence="1">The sequence shown here is derived from an EMBL/GenBank/DDBJ whole genome shotgun (WGS) entry which is preliminary data.</text>
</comment>
<dbReference type="InterPro" id="IPR012675">
    <property type="entry name" value="Beta-grasp_dom_sf"/>
</dbReference>
<keyword evidence="2" id="KW-1185">Reference proteome</keyword>
<dbReference type="InterPro" id="IPR016155">
    <property type="entry name" value="Mopterin_synth/thiamin_S_b"/>
</dbReference>
<proteinExistence type="predicted"/>
<dbReference type="RefSeq" id="WP_085444349.1">
    <property type="nucleotide sequence ID" value="NZ_LVJN01000020.1"/>
</dbReference>
<dbReference type="CDD" id="cd00754">
    <property type="entry name" value="Ubl_MoaD"/>
    <property type="match status" value="1"/>
</dbReference>
<accession>A0A1Y2K1H6</accession>
<dbReference type="EMBL" id="LVJN01000020">
    <property type="protein sequence ID" value="OSM01832.1"/>
    <property type="molecule type" value="Genomic_DNA"/>
</dbReference>